<dbReference type="EMBL" id="JAZAVJ010000412">
    <property type="protein sequence ID" value="KAK7397896.1"/>
    <property type="molecule type" value="Genomic_DNA"/>
</dbReference>
<dbReference type="Proteomes" id="UP001498476">
    <property type="component" value="Unassembled WGS sequence"/>
</dbReference>
<protein>
    <recommendedName>
        <fullName evidence="2">PD-(D/E)XK nuclease-like domain-containing protein</fullName>
    </recommendedName>
</protein>
<gene>
    <name evidence="3" type="ORF">QQX98_012731</name>
</gene>
<feature type="compositionally biased region" description="Basic and acidic residues" evidence="1">
    <location>
        <begin position="68"/>
        <end position="81"/>
    </location>
</feature>
<name>A0ABR1GIC3_9HYPO</name>
<evidence type="ECO:0000313" key="3">
    <source>
        <dbReference type="EMBL" id="KAK7397896.1"/>
    </source>
</evidence>
<evidence type="ECO:0000259" key="2">
    <source>
        <dbReference type="Pfam" id="PF20516"/>
    </source>
</evidence>
<feature type="region of interest" description="Disordered" evidence="1">
    <location>
        <begin position="1"/>
        <end position="105"/>
    </location>
</feature>
<proteinExistence type="predicted"/>
<feature type="compositionally biased region" description="Low complexity" evidence="1">
    <location>
        <begin position="82"/>
        <end position="104"/>
    </location>
</feature>
<evidence type="ECO:0000313" key="4">
    <source>
        <dbReference type="Proteomes" id="UP001498476"/>
    </source>
</evidence>
<sequence length="406" mass="45478">MTDHQRVLDWIETLPGSPECQPTTIPSGRVSKRKTFQEPSPPPTDENMDKPPSEKRMETTPTGKRRKLDVDSTPRAGDHRAPSLSAASSASEPYSLPSRSSSPLKRQVMGLSLDETGFDSRHLDIDKPPVLSAAQLFSALADISDGDGILPFDRRDEILDSSEVRETGHRRWKNAFRESTEFQHLPGRIPLPQEVATILKRATDCHELGHEEAGWNEEVQGHLLAAVFRGPLDSEEGLFNYTKCTTVRPHKRFLPRSIGTKMIGYCVYADSLCEKTPTLSVNHVVDVKRLQLRPIVLSIETKEPGQNLNAAEVQMGTWHTAQWAFLRYTILLLLRINTQGSLTDDEYDRQVDEAMSELPFMPGIIVMGHRWLFVMSTQDKGKKIQFWTETEGACCMGGNGLLAMVS</sequence>
<organism evidence="3 4">
    <name type="scientific">Neonectria punicea</name>
    <dbReference type="NCBI Taxonomy" id="979145"/>
    <lineage>
        <taxon>Eukaryota</taxon>
        <taxon>Fungi</taxon>
        <taxon>Dikarya</taxon>
        <taxon>Ascomycota</taxon>
        <taxon>Pezizomycotina</taxon>
        <taxon>Sordariomycetes</taxon>
        <taxon>Hypocreomycetidae</taxon>
        <taxon>Hypocreales</taxon>
        <taxon>Nectriaceae</taxon>
        <taxon>Neonectria</taxon>
    </lineage>
</organism>
<reference evidence="3 4" key="1">
    <citation type="journal article" date="2025" name="Microbiol. Resour. Announc.">
        <title>Draft genome sequences for Neonectria magnoliae and Neonectria punicea, canker pathogens of Liriodendron tulipifera and Acer saccharum in West Virginia.</title>
        <authorList>
            <person name="Petronek H.M."/>
            <person name="Kasson M.T."/>
            <person name="Metheny A.M."/>
            <person name="Stauder C.M."/>
            <person name="Lovett B."/>
            <person name="Lynch S.C."/>
            <person name="Garnas J.R."/>
            <person name="Kasson L.R."/>
            <person name="Stajich J.E."/>
        </authorList>
    </citation>
    <scope>NUCLEOTIDE SEQUENCE [LARGE SCALE GENOMIC DNA]</scope>
    <source>
        <strain evidence="3 4">NRRL 64653</strain>
    </source>
</reference>
<feature type="compositionally biased region" description="Basic and acidic residues" evidence="1">
    <location>
        <begin position="47"/>
        <end position="58"/>
    </location>
</feature>
<feature type="domain" description="PD-(D/E)XK nuclease-like" evidence="2">
    <location>
        <begin position="167"/>
        <end position="390"/>
    </location>
</feature>
<accession>A0ABR1GIC3</accession>
<keyword evidence="4" id="KW-1185">Reference proteome</keyword>
<dbReference type="InterPro" id="IPR046797">
    <property type="entry name" value="PDDEXK_12"/>
</dbReference>
<comment type="caution">
    <text evidence="3">The sequence shown here is derived from an EMBL/GenBank/DDBJ whole genome shotgun (WGS) entry which is preliminary data.</text>
</comment>
<dbReference type="Pfam" id="PF20516">
    <property type="entry name" value="PDDEXK_12"/>
    <property type="match status" value="1"/>
</dbReference>
<evidence type="ECO:0000256" key="1">
    <source>
        <dbReference type="SAM" id="MobiDB-lite"/>
    </source>
</evidence>